<protein>
    <recommendedName>
        <fullName evidence="4">SdpI/YhfL protein family protein</fullName>
    </recommendedName>
</protein>
<dbReference type="AlphaFoldDB" id="A0A151ATF1"/>
<dbReference type="InterPro" id="IPR025962">
    <property type="entry name" value="SdpI/YhfL"/>
</dbReference>
<dbReference type="PATRIC" id="fig|1121338.3.peg.2555"/>
<evidence type="ECO:0000313" key="2">
    <source>
        <dbReference type="EMBL" id="KYH30944.1"/>
    </source>
</evidence>
<dbReference type="RefSeq" id="WP_066827105.1">
    <property type="nucleotide sequence ID" value="NZ_LTBA01000053.1"/>
</dbReference>
<accession>A0A151ATF1</accession>
<dbReference type="STRING" id="1121338.CLTEP_24660"/>
<evidence type="ECO:0000256" key="1">
    <source>
        <dbReference type="SAM" id="Phobius"/>
    </source>
</evidence>
<evidence type="ECO:0000313" key="3">
    <source>
        <dbReference type="Proteomes" id="UP000075531"/>
    </source>
</evidence>
<dbReference type="EMBL" id="LTBA01000053">
    <property type="protein sequence ID" value="KYH30944.1"/>
    <property type="molecule type" value="Genomic_DNA"/>
</dbReference>
<organism evidence="2 3">
    <name type="scientific">Clostridium tepidiprofundi DSM 19306</name>
    <dbReference type="NCBI Taxonomy" id="1121338"/>
    <lineage>
        <taxon>Bacteria</taxon>
        <taxon>Bacillati</taxon>
        <taxon>Bacillota</taxon>
        <taxon>Clostridia</taxon>
        <taxon>Eubacteriales</taxon>
        <taxon>Clostridiaceae</taxon>
        <taxon>Clostridium</taxon>
    </lineage>
</organism>
<keyword evidence="3" id="KW-1185">Reference proteome</keyword>
<dbReference type="OrthoDB" id="3173919at2"/>
<feature type="transmembrane region" description="Helical" evidence="1">
    <location>
        <begin position="60"/>
        <end position="80"/>
    </location>
</feature>
<keyword evidence="1" id="KW-1133">Transmembrane helix</keyword>
<keyword evidence="1" id="KW-0812">Transmembrane</keyword>
<keyword evidence="1" id="KW-0472">Membrane</keyword>
<name>A0A151ATF1_9CLOT</name>
<reference evidence="2 3" key="1">
    <citation type="submission" date="2016-02" db="EMBL/GenBank/DDBJ databases">
        <title>Genome sequence of Clostridium tepidiprofundi DSM 19306.</title>
        <authorList>
            <person name="Poehlein A."/>
            <person name="Daniel R."/>
        </authorList>
    </citation>
    <scope>NUCLEOTIDE SEQUENCE [LARGE SCALE GENOMIC DNA]</scope>
    <source>
        <strain evidence="2 3">DSM 19306</strain>
    </source>
</reference>
<evidence type="ECO:0008006" key="4">
    <source>
        <dbReference type="Google" id="ProtNLM"/>
    </source>
</evidence>
<sequence length="125" mass="14177">MKDIIFSYVICLATPLVMLVGGIICKNVKLKINHFVGYRTKTSMRNEDTWKFANHYLGKLWIIIGLLMTIFSSILLTYIYSKTGKISGMLCLGFIISQSLVVLISVFSVEKKLKEKFNTSADKTK</sequence>
<proteinExistence type="predicted"/>
<comment type="caution">
    <text evidence="2">The sequence shown here is derived from an EMBL/GenBank/DDBJ whole genome shotgun (WGS) entry which is preliminary data.</text>
</comment>
<feature type="transmembrane region" description="Helical" evidence="1">
    <location>
        <begin position="86"/>
        <end position="109"/>
    </location>
</feature>
<dbReference type="Pfam" id="PF13630">
    <property type="entry name" value="SdpI"/>
    <property type="match status" value="1"/>
</dbReference>
<feature type="transmembrane region" description="Helical" evidence="1">
    <location>
        <begin position="6"/>
        <end position="25"/>
    </location>
</feature>
<dbReference type="Proteomes" id="UP000075531">
    <property type="component" value="Unassembled WGS sequence"/>
</dbReference>
<gene>
    <name evidence="2" type="ORF">CLTEP_24660</name>
</gene>